<dbReference type="InterPro" id="IPR003115">
    <property type="entry name" value="ParB_N"/>
</dbReference>
<feature type="compositionally biased region" description="Polar residues" evidence="1">
    <location>
        <begin position="11"/>
        <end position="20"/>
    </location>
</feature>
<dbReference type="PANTHER" id="PTHR33375:SF1">
    <property type="entry name" value="CHROMOSOME-PARTITIONING PROTEIN PARB-RELATED"/>
    <property type="match status" value="1"/>
</dbReference>
<dbReference type="InterPro" id="IPR050336">
    <property type="entry name" value="Chromosome_partition/occlusion"/>
</dbReference>
<protein>
    <recommendedName>
        <fullName evidence="2">ParB-like N-terminal domain-containing protein</fullName>
    </recommendedName>
</protein>
<dbReference type="Gene3D" id="3.90.1530.30">
    <property type="match status" value="1"/>
</dbReference>
<dbReference type="AlphaFoldDB" id="M1YW58"/>
<sequence length="337" mass="38126">MKERGRGQPAMTESQTTQSDRVPREAIQKDALTAFGMGPVPGELVESIRALGITHPLVLIPYEDGFCVVCGHRRLEAAELLGLDTVPAHLVEPMPEADRLMCNLQENRAHRRYTDIEKGRILHRLRSAGIEETALVTEVLPILGEPKTRRRAVDLLSVHVFAESFQRLMHELNIPLRVFVVMTKWGDADRAAAEHLFSQLRPGHNKWRSVLEMVDEIATRDAIAPADVLVHAAILKTLEDASLPSNEKYDAIFSRLHARRYPHLSDLQSRVRKAAERLQLDPKTKLKLPENFEQDLVKIELKFSTEEELTRQVEKLFGACDAEALKELLRTLKDPIA</sequence>
<keyword evidence="4" id="KW-1185">Reference proteome</keyword>
<accession>M1YW58</accession>
<dbReference type="Pfam" id="PF02195">
    <property type="entry name" value="ParB_N"/>
    <property type="match status" value="1"/>
</dbReference>
<evidence type="ECO:0000259" key="2">
    <source>
        <dbReference type="SMART" id="SM00470"/>
    </source>
</evidence>
<feature type="region of interest" description="Disordered" evidence="1">
    <location>
        <begin position="1"/>
        <end position="24"/>
    </location>
</feature>
<name>M1YW58_NITG3</name>
<evidence type="ECO:0000313" key="4">
    <source>
        <dbReference type="Proteomes" id="UP000011704"/>
    </source>
</evidence>
<dbReference type="STRING" id="1266370.NITGR_130010"/>
<comment type="caution">
    <text evidence="3">The sequence shown here is derived from an EMBL/GenBank/DDBJ whole genome shotgun (WGS) entry which is preliminary data.</text>
</comment>
<gene>
    <name evidence="3" type="ORF">NITGR_130010</name>
</gene>
<evidence type="ECO:0000256" key="1">
    <source>
        <dbReference type="SAM" id="MobiDB-lite"/>
    </source>
</evidence>
<dbReference type="Proteomes" id="UP000011704">
    <property type="component" value="Unassembled WGS sequence"/>
</dbReference>
<feature type="domain" description="ParB-like N-terminal" evidence="2">
    <location>
        <begin position="20"/>
        <end position="108"/>
    </location>
</feature>
<dbReference type="InterPro" id="IPR036086">
    <property type="entry name" value="ParB/Sulfiredoxin_sf"/>
</dbReference>
<dbReference type="SMART" id="SM00470">
    <property type="entry name" value="ParB"/>
    <property type="match status" value="1"/>
</dbReference>
<dbReference type="HOGENOM" id="CLU_823440_0_0_0"/>
<dbReference type="PANTHER" id="PTHR33375">
    <property type="entry name" value="CHROMOSOME-PARTITIONING PROTEIN PARB-RELATED"/>
    <property type="match status" value="1"/>
</dbReference>
<dbReference type="SUPFAM" id="SSF110849">
    <property type="entry name" value="ParB/Sulfiredoxin"/>
    <property type="match status" value="1"/>
</dbReference>
<organism evidence="3 4">
    <name type="scientific">Nitrospina gracilis (strain 3/211)</name>
    <dbReference type="NCBI Taxonomy" id="1266370"/>
    <lineage>
        <taxon>Bacteria</taxon>
        <taxon>Pseudomonadati</taxon>
        <taxon>Nitrospinota/Tectimicrobiota group</taxon>
        <taxon>Nitrospinota</taxon>
        <taxon>Nitrospinia</taxon>
        <taxon>Nitrospinales</taxon>
        <taxon>Nitrospinaceae</taxon>
        <taxon>Nitrospina</taxon>
    </lineage>
</organism>
<dbReference type="InParanoid" id="M1YW58"/>
<dbReference type="EMBL" id="CAQJ01000015">
    <property type="protein sequence ID" value="CCQ89544.1"/>
    <property type="molecule type" value="Genomic_DNA"/>
</dbReference>
<evidence type="ECO:0000313" key="3">
    <source>
        <dbReference type="EMBL" id="CCQ89544.1"/>
    </source>
</evidence>
<proteinExistence type="predicted"/>
<reference evidence="3 4" key="1">
    <citation type="journal article" date="2013" name="Front. Microbiol.">
        <title>The genome of Nitrospina gracilis illuminates the metabolism and evolution of the major marine nitrite oxidizer.</title>
        <authorList>
            <person name="Luecker S."/>
            <person name="Nowka B."/>
            <person name="Rattei T."/>
            <person name="Spieck E."/>
            <person name="and Daims H."/>
        </authorList>
    </citation>
    <scope>NUCLEOTIDE SEQUENCE [LARGE SCALE GENOMIC DNA]</scope>
    <source>
        <strain evidence="3 4">3/211</strain>
    </source>
</reference>
<dbReference type="GO" id="GO:0007059">
    <property type="term" value="P:chromosome segregation"/>
    <property type="evidence" value="ECO:0007669"/>
    <property type="project" value="TreeGrafter"/>
</dbReference>
<dbReference type="GO" id="GO:0005694">
    <property type="term" value="C:chromosome"/>
    <property type="evidence" value="ECO:0007669"/>
    <property type="project" value="TreeGrafter"/>
</dbReference>